<gene>
    <name evidence="2" type="ORF">OLEA9_A041962</name>
</gene>
<dbReference type="Proteomes" id="UP000594638">
    <property type="component" value="Unassembled WGS sequence"/>
</dbReference>
<protein>
    <submittedName>
        <fullName evidence="2">Uncharacterized protein</fullName>
    </submittedName>
</protein>
<dbReference type="PANTHER" id="PTHR35103">
    <property type="entry name" value="OS06G0115700 PROTEIN"/>
    <property type="match status" value="1"/>
</dbReference>
<accession>A0A8S0STV9</accession>
<feature type="region of interest" description="Disordered" evidence="1">
    <location>
        <begin position="194"/>
        <end position="245"/>
    </location>
</feature>
<organism evidence="2 3">
    <name type="scientific">Olea europaea subsp. europaea</name>
    <dbReference type="NCBI Taxonomy" id="158383"/>
    <lineage>
        <taxon>Eukaryota</taxon>
        <taxon>Viridiplantae</taxon>
        <taxon>Streptophyta</taxon>
        <taxon>Embryophyta</taxon>
        <taxon>Tracheophyta</taxon>
        <taxon>Spermatophyta</taxon>
        <taxon>Magnoliopsida</taxon>
        <taxon>eudicotyledons</taxon>
        <taxon>Gunneridae</taxon>
        <taxon>Pentapetalae</taxon>
        <taxon>asterids</taxon>
        <taxon>lamiids</taxon>
        <taxon>Lamiales</taxon>
        <taxon>Oleaceae</taxon>
        <taxon>Oleeae</taxon>
        <taxon>Olea</taxon>
    </lineage>
</organism>
<dbReference type="OrthoDB" id="1723663at2759"/>
<dbReference type="Gramene" id="OE9A041962T1">
    <property type="protein sequence ID" value="OE9A041962C1"/>
    <property type="gene ID" value="OE9A041962"/>
</dbReference>
<dbReference type="PANTHER" id="PTHR35103:SF1">
    <property type="entry name" value="OS06G0115700 PROTEIN"/>
    <property type="match status" value="1"/>
</dbReference>
<proteinExistence type="predicted"/>
<evidence type="ECO:0000256" key="1">
    <source>
        <dbReference type="SAM" id="MobiDB-lite"/>
    </source>
</evidence>
<evidence type="ECO:0000313" key="2">
    <source>
        <dbReference type="EMBL" id="CAA2995093.1"/>
    </source>
</evidence>
<sequence>MGYVIGGKFKLRRKMGGGSFGELYLVISQIHKIVYTRSASMVVALGPGKFYGSSLPRPRFYTDVKLNDERVDPPATVMDPLISWAEEAHWSMGGLSFKRHRLQGRIEGNVIKLRAQREMSFKKSHNSAVSHPEKSKNGRTPSPSPPPAPVANKRRRVVGLVDEDEGEKEEGYGSGREIKRGAVRKLGDDFERVARESGMGSKKASPAKKVTVGRGEVLTAMTRSKKEVMNEQKAKKGKKLVKGGKSVGAAVVTAATSGLRSSPRLAARG</sequence>
<feature type="region of interest" description="Disordered" evidence="1">
    <location>
        <begin position="121"/>
        <end position="176"/>
    </location>
</feature>
<keyword evidence="3" id="KW-1185">Reference proteome</keyword>
<dbReference type="AlphaFoldDB" id="A0A8S0STV9"/>
<name>A0A8S0STV9_OLEEU</name>
<feature type="compositionally biased region" description="Basic and acidic residues" evidence="1">
    <location>
        <begin position="224"/>
        <end position="234"/>
    </location>
</feature>
<reference evidence="2 3" key="1">
    <citation type="submission" date="2019-12" db="EMBL/GenBank/DDBJ databases">
        <authorList>
            <person name="Alioto T."/>
            <person name="Alioto T."/>
            <person name="Gomez Garrido J."/>
        </authorList>
    </citation>
    <scope>NUCLEOTIDE SEQUENCE [LARGE SCALE GENOMIC DNA]</scope>
</reference>
<comment type="caution">
    <text evidence="2">The sequence shown here is derived from an EMBL/GenBank/DDBJ whole genome shotgun (WGS) entry which is preliminary data.</text>
</comment>
<dbReference type="EMBL" id="CACTIH010005489">
    <property type="protein sequence ID" value="CAA2995093.1"/>
    <property type="molecule type" value="Genomic_DNA"/>
</dbReference>
<evidence type="ECO:0000313" key="3">
    <source>
        <dbReference type="Proteomes" id="UP000594638"/>
    </source>
</evidence>